<reference evidence="1" key="1">
    <citation type="submission" date="2021-04" db="EMBL/GenBank/DDBJ databases">
        <authorList>
            <person name="Tunstrom K."/>
        </authorList>
    </citation>
    <scope>NUCLEOTIDE SEQUENCE</scope>
</reference>
<proteinExistence type="predicted"/>
<sequence>MRLSVPAEERLAVTLRNIGFAVIHLHQHPYYLLRNKCPLRCRRSLECPCLGQGIKMPHALSDKDLLTGAKCES</sequence>
<evidence type="ECO:0000313" key="1">
    <source>
        <dbReference type="EMBL" id="CAG4944682.1"/>
    </source>
</evidence>
<dbReference type="EMBL" id="CAJQZP010000191">
    <property type="protein sequence ID" value="CAG4944682.1"/>
    <property type="molecule type" value="Genomic_DNA"/>
</dbReference>
<dbReference type="Proteomes" id="UP000691718">
    <property type="component" value="Unassembled WGS sequence"/>
</dbReference>
<protein>
    <submittedName>
        <fullName evidence="1">(apollo) hypothetical protein</fullName>
    </submittedName>
</protein>
<evidence type="ECO:0000313" key="2">
    <source>
        <dbReference type="Proteomes" id="UP000691718"/>
    </source>
</evidence>
<organism evidence="1 2">
    <name type="scientific">Parnassius apollo</name>
    <name type="common">Apollo butterfly</name>
    <name type="synonym">Papilio apollo</name>
    <dbReference type="NCBI Taxonomy" id="110799"/>
    <lineage>
        <taxon>Eukaryota</taxon>
        <taxon>Metazoa</taxon>
        <taxon>Ecdysozoa</taxon>
        <taxon>Arthropoda</taxon>
        <taxon>Hexapoda</taxon>
        <taxon>Insecta</taxon>
        <taxon>Pterygota</taxon>
        <taxon>Neoptera</taxon>
        <taxon>Endopterygota</taxon>
        <taxon>Lepidoptera</taxon>
        <taxon>Glossata</taxon>
        <taxon>Ditrysia</taxon>
        <taxon>Papilionoidea</taxon>
        <taxon>Papilionidae</taxon>
        <taxon>Parnassiinae</taxon>
        <taxon>Parnassini</taxon>
        <taxon>Parnassius</taxon>
        <taxon>Parnassius</taxon>
    </lineage>
</organism>
<name>A0A8S3W7D3_PARAO</name>
<accession>A0A8S3W7D3</accession>
<keyword evidence="2" id="KW-1185">Reference proteome</keyword>
<dbReference type="AlphaFoldDB" id="A0A8S3W7D3"/>
<gene>
    <name evidence="1" type="ORF">PAPOLLO_LOCUS2917</name>
</gene>
<comment type="caution">
    <text evidence="1">The sequence shown here is derived from an EMBL/GenBank/DDBJ whole genome shotgun (WGS) entry which is preliminary data.</text>
</comment>